<organism evidence="3 4">
    <name type="scientific">Clavelina lepadiformis</name>
    <name type="common">Light-bulb sea squirt</name>
    <name type="synonym">Ascidia lepadiformis</name>
    <dbReference type="NCBI Taxonomy" id="159417"/>
    <lineage>
        <taxon>Eukaryota</taxon>
        <taxon>Metazoa</taxon>
        <taxon>Chordata</taxon>
        <taxon>Tunicata</taxon>
        <taxon>Ascidiacea</taxon>
        <taxon>Aplousobranchia</taxon>
        <taxon>Clavelinidae</taxon>
        <taxon>Clavelina</taxon>
    </lineage>
</organism>
<dbReference type="PRINTS" id="PR00261">
    <property type="entry name" value="LDLRECEPTOR"/>
</dbReference>
<dbReference type="EMBL" id="CAWYQH010000108">
    <property type="protein sequence ID" value="CAK8688505.1"/>
    <property type="molecule type" value="Genomic_DNA"/>
</dbReference>
<feature type="disulfide bond" evidence="2">
    <location>
        <begin position="170"/>
        <end position="185"/>
    </location>
</feature>
<protein>
    <submittedName>
        <fullName evidence="3">Uncharacterized protein</fullName>
    </submittedName>
</protein>
<proteinExistence type="predicted"/>
<sequence length="383" mass="42485">MPPTPNRRPKLPGDSSLAMINCATEFPIVSMIAMNGAQLACWEDFMETSVIIKFITQSGLFAMAGVSAETGVMNLVVTTYPVTDLAFPQTDVLAIKRIASCSGVLELVTLTTLNCFTDKCNGFPTCEDHSDEWNCSCPQNMPIACDCNQQDIYTCSGRRMTCCYSQEDACDGLAQCVDASDETNCMCPDEHFTCPCFRQNFPTYNNTQGCIPLKYVNDGKPDCNDSGSDENYIKNYDNVQCGLCNVNIISLETSAYSQYPWCDKSTCLVVPVLGCLHESCKISDCICTSFCFGNSTDLDCSKIMQFSDQTEILNQNFCDRNINCKDESDEIVAGYGFKCSSKFSLIPCVLPLWNLYDGFANCYDKSDLCFCETDSFHCFRCVE</sequence>
<comment type="caution">
    <text evidence="3">The sequence shown here is derived from an EMBL/GenBank/DDBJ whole genome shotgun (WGS) entry which is preliminary data.</text>
</comment>
<evidence type="ECO:0000256" key="2">
    <source>
        <dbReference type="PROSITE-ProRule" id="PRU00124"/>
    </source>
</evidence>
<dbReference type="Proteomes" id="UP001642483">
    <property type="component" value="Unassembled WGS sequence"/>
</dbReference>
<name>A0ABP0G9N1_CLALP</name>
<comment type="caution">
    <text evidence="2">Lacks conserved residue(s) required for the propagation of feature annotation.</text>
</comment>
<dbReference type="PROSITE" id="PS50068">
    <property type="entry name" value="LDLRA_2"/>
    <property type="match status" value="1"/>
</dbReference>
<evidence type="ECO:0000313" key="4">
    <source>
        <dbReference type="Proteomes" id="UP001642483"/>
    </source>
</evidence>
<evidence type="ECO:0000256" key="1">
    <source>
        <dbReference type="ARBA" id="ARBA00023157"/>
    </source>
</evidence>
<accession>A0ABP0G9N1</accession>
<dbReference type="Gene3D" id="4.10.400.10">
    <property type="entry name" value="Low-density Lipoprotein Receptor"/>
    <property type="match status" value="1"/>
</dbReference>
<evidence type="ECO:0000313" key="3">
    <source>
        <dbReference type="EMBL" id="CAK8688505.1"/>
    </source>
</evidence>
<dbReference type="SMART" id="SM00192">
    <property type="entry name" value="LDLa"/>
    <property type="match status" value="3"/>
</dbReference>
<dbReference type="InterPro" id="IPR036055">
    <property type="entry name" value="LDL_receptor-like_sf"/>
</dbReference>
<keyword evidence="1 2" id="KW-1015">Disulfide bond</keyword>
<reference evidence="3 4" key="1">
    <citation type="submission" date="2024-02" db="EMBL/GenBank/DDBJ databases">
        <authorList>
            <person name="Daric V."/>
            <person name="Darras S."/>
        </authorList>
    </citation>
    <scope>NUCLEOTIDE SEQUENCE [LARGE SCALE GENOMIC DNA]</scope>
</reference>
<gene>
    <name evidence="3" type="ORF">CVLEPA_LOCUS20513</name>
</gene>
<dbReference type="InterPro" id="IPR002172">
    <property type="entry name" value="LDrepeatLR_classA_rpt"/>
</dbReference>
<keyword evidence="4" id="KW-1185">Reference proteome</keyword>